<dbReference type="Gene3D" id="3.40.1190.10">
    <property type="entry name" value="Mur-like, catalytic domain"/>
    <property type="match status" value="1"/>
</dbReference>
<sequence>MVCFAVQGLYLRTDRAPFPASRGNCDSAYLGLGNVLSWLECFVCSFSHLYTPPLFCFTRTTTLWGSYLEQVKRGRGDPQMQLEAMSGFLERSGLKVEDLDQLNIIHVTGTKGKGSVCAFTERILRNYGLKTGFYRYCGKGSASTGSPSARSFSASTSGRSLWLGQGPLPA</sequence>
<proteinExistence type="inferred from homology"/>
<comment type="similarity">
    <text evidence="1">Belongs to the folylpolyglutamate synthase family.</text>
</comment>
<reference evidence="5" key="2">
    <citation type="submission" date="2025-09" db="UniProtKB">
        <authorList>
            <consortium name="Ensembl"/>
        </authorList>
    </citation>
    <scope>IDENTIFICATION</scope>
</reference>
<dbReference type="GO" id="GO:0005739">
    <property type="term" value="C:mitochondrion"/>
    <property type="evidence" value="ECO:0007669"/>
    <property type="project" value="TreeGrafter"/>
</dbReference>
<dbReference type="GO" id="GO:0004326">
    <property type="term" value="F:tetrahydrofolylpolyglutamate synthase activity"/>
    <property type="evidence" value="ECO:0007669"/>
    <property type="project" value="InterPro"/>
</dbReference>
<dbReference type="InterPro" id="IPR018109">
    <property type="entry name" value="Folylpolyglutamate_synth_CS"/>
</dbReference>
<protein>
    <submittedName>
        <fullName evidence="5">Folylpolyglutamate synthase</fullName>
    </submittedName>
</protein>
<keyword evidence="6" id="KW-1185">Reference proteome</keyword>
<accession>A0A8D2LSL3</accession>
<dbReference type="PANTHER" id="PTHR11136:SF5">
    <property type="entry name" value="FOLYLPOLYGLUTAMATE SYNTHASE, MITOCHONDRIAL"/>
    <property type="match status" value="1"/>
</dbReference>
<evidence type="ECO:0000256" key="1">
    <source>
        <dbReference type="ARBA" id="ARBA00008276"/>
    </source>
</evidence>
<dbReference type="Ensembl" id="ENSVKKT00000027104.1">
    <property type="protein sequence ID" value="ENSVKKP00000026456.1"/>
    <property type="gene ID" value="ENSVKKG00000017268.1"/>
</dbReference>
<evidence type="ECO:0000313" key="6">
    <source>
        <dbReference type="Proteomes" id="UP000694545"/>
    </source>
</evidence>
<dbReference type="Proteomes" id="UP000694545">
    <property type="component" value="Unplaced"/>
</dbReference>
<dbReference type="GO" id="GO:0005829">
    <property type="term" value="C:cytosol"/>
    <property type="evidence" value="ECO:0007669"/>
    <property type="project" value="TreeGrafter"/>
</dbReference>
<reference evidence="5" key="1">
    <citation type="submission" date="2025-08" db="UniProtKB">
        <authorList>
            <consortium name="Ensembl"/>
        </authorList>
    </citation>
    <scope>IDENTIFICATION</scope>
</reference>
<dbReference type="AlphaFoldDB" id="A0A8D2LSL3"/>
<evidence type="ECO:0000256" key="3">
    <source>
        <dbReference type="ARBA" id="ARBA00022741"/>
    </source>
</evidence>
<keyword evidence="4" id="KW-0067">ATP-binding</keyword>
<dbReference type="InterPro" id="IPR001645">
    <property type="entry name" value="Folylpolyglutamate_synth"/>
</dbReference>
<evidence type="ECO:0000256" key="4">
    <source>
        <dbReference type="ARBA" id="ARBA00022840"/>
    </source>
</evidence>
<name>A0A8D2LSL3_VARKO</name>
<dbReference type="PANTHER" id="PTHR11136">
    <property type="entry name" value="FOLYLPOLYGLUTAMATE SYNTHASE-RELATED"/>
    <property type="match status" value="1"/>
</dbReference>
<dbReference type="InterPro" id="IPR036565">
    <property type="entry name" value="Mur-like_cat_sf"/>
</dbReference>
<evidence type="ECO:0000256" key="2">
    <source>
        <dbReference type="ARBA" id="ARBA00022598"/>
    </source>
</evidence>
<organism evidence="5 6">
    <name type="scientific">Varanus komodoensis</name>
    <name type="common">Komodo dragon</name>
    <dbReference type="NCBI Taxonomy" id="61221"/>
    <lineage>
        <taxon>Eukaryota</taxon>
        <taxon>Metazoa</taxon>
        <taxon>Chordata</taxon>
        <taxon>Craniata</taxon>
        <taxon>Vertebrata</taxon>
        <taxon>Euteleostomi</taxon>
        <taxon>Lepidosauria</taxon>
        <taxon>Squamata</taxon>
        <taxon>Bifurcata</taxon>
        <taxon>Unidentata</taxon>
        <taxon>Episquamata</taxon>
        <taxon>Toxicofera</taxon>
        <taxon>Anguimorpha</taxon>
        <taxon>Paleoanguimorpha</taxon>
        <taxon>Varanoidea</taxon>
        <taxon>Varanidae</taxon>
        <taxon>Varanus</taxon>
    </lineage>
</organism>
<keyword evidence="2" id="KW-0436">Ligase</keyword>
<dbReference type="GO" id="GO:0005524">
    <property type="term" value="F:ATP binding"/>
    <property type="evidence" value="ECO:0007669"/>
    <property type="project" value="UniProtKB-KW"/>
</dbReference>
<dbReference type="UniPathway" id="UPA00850"/>
<evidence type="ECO:0000313" key="5">
    <source>
        <dbReference type="Ensembl" id="ENSVKKP00000026456.1"/>
    </source>
</evidence>
<dbReference type="PROSITE" id="PS01011">
    <property type="entry name" value="FOLYLPOLYGLU_SYNT_1"/>
    <property type="match status" value="1"/>
</dbReference>
<keyword evidence="3" id="KW-0547">Nucleotide-binding</keyword>
<dbReference type="SUPFAM" id="SSF53623">
    <property type="entry name" value="MurD-like peptide ligases, catalytic domain"/>
    <property type="match status" value="1"/>
</dbReference>